<comment type="similarity">
    <text evidence="1">Belongs to the LDH2/MDH2 oxidoreductase family.</text>
</comment>
<keyword evidence="2" id="KW-0560">Oxidoreductase</keyword>
<dbReference type="Pfam" id="PF02615">
    <property type="entry name" value="Ldh_2"/>
    <property type="match status" value="1"/>
</dbReference>
<proteinExistence type="inferred from homology"/>
<dbReference type="InterPro" id="IPR003767">
    <property type="entry name" value="Malate/L-lactate_DH-like"/>
</dbReference>
<dbReference type="EMBL" id="BMHP01000001">
    <property type="protein sequence ID" value="GGD60084.1"/>
    <property type="molecule type" value="Genomic_DNA"/>
</dbReference>
<organism evidence="3 4">
    <name type="scientific">Paenibacillus nasutitermitis</name>
    <dbReference type="NCBI Taxonomy" id="1652958"/>
    <lineage>
        <taxon>Bacteria</taxon>
        <taxon>Bacillati</taxon>
        <taxon>Bacillota</taxon>
        <taxon>Bacilli</taxon>
        <taxon>Bacillales</taxon>
        <taxon>Paenibacillaceae</taxon>
        <taxon>Paenibacillus</taxon>
    </lineage>
</organism>
<name>A0A917DQR1_9BACL</name>
<comment type="caution">
    <text evidence="3">The sequence shown here is derived from an EMBL/GenBank/DDBJ whole genome shotgun (WGS) entry which is preliminary data.</text>
</comment>
<dbReference type="GO" id="GO:0016491">
    <property type="term" value="F:oxidoreductase activity"/>
    <property type="evidence" value="ECO:0007669"/>
    <property type="project" value="UniProtKB-KW"/>
</dbReference>
<dbReference type="AlphaFoldDB" id="A0A917DQR1"/>
<keyword evidence="4" id="KW-1185">Reference proteome</keyword>
<dbReference type="InterPro" id="IPR043143">
    <property type="entry name" value="Mal/L-sulf/L-lact_DH-like_NADP"/>
</dbReference>
<dbReference type="Proteomes" id="UP000612456">
    <property type="component" value="Unassembled WGS sequence"/>
</dbReference>
<dbReference type="PANTHER" id="PTHR11091">
    <property type="entry name" value="OXIDOREDUCTASE-RELATED"/>
    <property type="match status" value="1"/>
</dbReference>
<sequence>MEHLIAAAELRNRVISKLIALHIPLDHAEIVADVLVHANLRGVDSHGVMRLPHYVSTIQSNGIHPNPAISFSRTGTVSGIVDGNDGLGHVIMHRAAQEAIQLAKEHGMGAVSSINSSHCGALSYFAQMAIDHGMVSIVVTNTDKMVAPFGGTEAFFGTNPIAFGFPAATNPPIILDMATSSVAYGKILDARQKNMAIPDHWGIDANGQATNDPHLITTLLPFGGAKGYGINLVVDILAGVLTGSPFGPHIAPMYGDDLSIQRKLGHFMLVMDPGKFSLQSHFGSYLDQLIDELHQAPASQENGKVMLPGEIESICEKKRLQGGIPLDTGLYHYLMSSAL</sequence>
<dbReference type="SUPFAM" id="SSF89733">
    <property type="entry name" value="L-sulfolactate dehydrogenase-like"/>
    <property type="match status" value="1"/>
</dbReference>
<evidence type="ECO:0000313" key="3">
    <source>
        <dbReference type="EMBL" id="GGD60084.1"/>
    </source>
</evidence>
<dbReference type="Gene3D" id="1.10.1530.10">
    <property type="match status" value="1"/>
</dbReference>
<reference evidence="3" key="1">
    <citation type="journal article" date="2014" name="Int. J. Syst. Evol. Microbiol.">
        <title>Complete genome sequence of Corynebacterium casei LMG S-19264T (=DSM 44701T), isolated from a smear-ripened cheese.</title>
        <authorList>
            <consortium name="US DOE Joint Genome Institute (JGI-PGF)"/>
            <person name="Walter F."/>
            <person name="Albersmeier A."/>
            <person name="Kalinowski J."/>
            <person name="Ruckert C."/>
        </authorList>
    </citation>
    <scope>NUCLEOTIDE SEQUENCE</scope>
    <source>
        <strain evidence="3">CGMCC 1.15178</strain>
    </source>
</reference>
<protein>
    <submittedName>
        <fullName evidence="3">Oxidoreductase YjmC</fullName>
    </submittedName>
</protein>
<dbReference type="InterPro" id="IPR036111">
    <property type="entry name" value="Mal/L-sulfo/L-lacto_DH-like_sf"/>
</dbReference>
<dbReference type="InterPro" id="IPR022357">
    <property type="entry name" value="MIP_CS"/>
</dbReference>
<dbReference type="RefSeq" id="WP_188990992.1">
    <property type="nucleotide sequence ID" value="NZ_BMHP01000001.1"/>
</dbReference>
<dbReference type="Gene3D" id="3.30.1370.60">
    <property type="entry name" value="Hypothetical oxidoreductase yiak, domain 2"/>
    <property type="match status" value="1"/>
</dbReference>
<evidence type="ECO:0000313" key="4">
    <source>
        <dbReference type="Proteomes" id="UP000612456"/>
    </source>
</evidence>
<dbReference type="PROSITE" id="PS00221">
    <property type="entry name" value="MIP"/>
    <property type="match status" value="1"/>
</dbReference>
<evidence type="ECO:0000256" key="2">
    <source>
        <dbReference type="ARBA" id="ARBA00023002"/>
    </source>
</evidence>
<reference evidence="3" key="2">
    <citation type="submission" date="2020-09" db="EMBL/GenBank/DDBJ databases">
        <authorList>
            <person name="Sun Q."/>
            <person name="Zhou Y."/>
        </authorList>
    </citation>
    <scope>NUCLEOTIDE SEQUENCE</scope>
    <source>
        <strain evidence="3">CGMCC 1.15178</strain>
    </source>
</reference>
<gene>
    <name evidence="3" type="primary">yjmC</name>
    <name evidence="3" type="ORF">GCM10010911_17450</name>
</gene>
<evidence type="ECO:0000256" key="1">
    <source>
        <dbReference type="ARBA" id="ARBA00006056"/>
    </source>
</evidence>
<dbReference type="InterPro" id="IPR043144">
    <property type="entry name" value="Mal/L-sulf/L-lact_DH-like_ah"/>
</dbReference>
<accession>A0A917DQR1</accession>
<dbReference type="PANTHER" id="PTHR11091:SF0">
    <property type="entry name" value="MALATE DEHYDROGENASE"/>
    <property type="match status" value="1"/>
</dbReference>